<keyword evidence="12" id="KW-0012">Acyltransferase</keyword>
<evidence type="ECO:0000259" key="17">
    <source>
        <dbReference type="PROSITE" id="PS50968"/>
    </source>
</evidence>
<dbReference type="SUPFAM" id="SSF51230">
    <property type="entry name" value="Single hybrid motif"/>
    <property type="match status" value="1"/>
</dbReference>
<dbReference type="CDD" id="cd06849">
    <property type="entry name" value="lipoyl_domain"/>
    <property type="match status" value="1"/>
</dbReference>
<dbReference type="EMBL" id="JXXN02007092">
    <property type="protein sequence ID" value="THD19187.1"/>
    <property type="molecule type" value="Genomic_DNA"/>
</dbReference>
<dbReference type="Gene3D" id="2.40.50.100">
    <property type="match status" value="1"/>
</dbReference>
<evidence type="ECO:0000256" key="4">
    <source>
        <dbReference type="ARBA" id="ARBA00007317"/>
    </source>
</evidence>
<dbReference type="PANTHER" id="PTHR43416">
    <property type="entry name" value="DIHYDROLIPOYLLYSINE-RESIDUE SUCCINYLTRANSFERASE COMPONENT OF 2-OXOGLUTARATE DEHYDROGENASE COMPLEX, MITOCHONDRIAL-RELATED"/>
    <property type="match status" value="1"/>
</dbReference>
<evidence type="ECO:0000256" key="12">
    <source>
        <dbReference type="ARBA" id="ARBA00023315"/>
    </source>
</evidence>
<evidence type="ECO:0000256" key="13">
    <source>
        <dbReference type="ARBA" id="ARBA00031331"/>
    </source>
</evidence>
<dbReference type="InterPro" id="IPR023213">
    <property type="entry name" value="CAT-like_dom_sf"/>
</dbReference>
<keyword evidence="19" id="KW-1185">Reference proteome</keyword>
<keyword evidence="9" id="KW-0450">Lipoyl</keyword>
<dbReference type="GO" id="GO:0045252">
    <property type="term" value="C:oxoglutarate dehydrogenase complex"/>
    <property type="evidence" value="ECO:0007669"/>
    <property type="project" value="InterPro"/>
</dbReference>
<comment type="cofactor">
    <cofactor evidence="1">
        <name>(R)-lipoate</name>
        <dbReference type="ChEBI" id="CHEBI:83088"/>
    </cofactor>
</comment>
<evidence type="ECO:0000256" key="9">
    <source>
        <dbReference type="ARBA" id="ARBA00022823"/>
    </source>
</evidence>
<dbReference type="SUPFAM" id="SSF52777">
    <property type="entry name" value="CoA-dependent acyltransferases"/>
    <property type="match status" value="1"/>
</dbReference>
<organism evidence="18 19">
    <name type="scientific">Fasciola hepatica</name>
    <name type="common">Liver fluke</name>
    <dbReference type="NCBI Taxonomy" id="6192"/>
    <lineage>
        <taxon>Eukaryota</taxon>
        <taxon>Metazoa</taxon>
        <taxon>Spiralia</taxon>
        <taxon>Lophotrochozoa</taxon>
        <taxon>Platyhelminthes</taxon>
        <taxon>Trematoda</taxon>
        <taxon>Digenea</taxon>
        <taxon>Plagiorchiida</taxon>
        <taxon>Echinostomata</taxon>
        <taxon>Echinostomatoidea</taxon>
        <taxon>Fasciolidae</taxon>
        <taxon>Fasciola</taxon>
    </lineage>
</organism>
<dbReference type="InterPro" id="IPR050537">
    <property type="entry name" value="2-oxoacid_dehydrogenase"/>
</dbReference>
<dbReference type="GO" id="GO:0033512">
    <property type="term" value="P:L-lysine catabolic process to acetyl-CoA via saccharopine"/>
    <property type="evidence" value="ECO:0007669"/>
    <property type="project" value="UniProtKB-UniPathway"/>
</dbReference>
<dbReference type="Pfam" id="PF00198">
    <property type="entry name" value="2-oxoacid_dh"/>
    <property type="match status" value="1"/>
</dbReference>
<evidence type="ECO:0000256" key="11">
    <source>
        <dbReference type="ARBA" id="ARBA00023128"/>
    </source>
</evidence>
<dbReference type="Gene3D" id="3.30.559.10">
    <property type="entry name" value="Chloramphenicol acetyltransferase-like domain"/>
    <property type="match status" value="1"/>
</dbReference>
<dbReference type="Proteomes" id="UP000230066">
    <property type="component" value="Unassembled WGS sequence"/>
</dbReference>
<evidence type="ECO:0000256" key="15">
    <source>
        <dbReference type="ARBA" id="ARBA00046046"/>
    </source>
</evidence>
<accession>A0A4E0RCR2</accession>
<comment type="similarity">
    <text evidence="4">Belongs to the 2-oxoacid dehydrogenase family.</text>
</comment>
<evidence type="ECO:0000256" key="5">
    <source>
        <dbReference type="ARBA" id="ARBA00012945"/>
    </source>
</evidence>
<dbReference type="InterPro" id="IPR001078">
    <property type="entry name" value="2-oxoacid_DH_actylTfrase"/>
</dbReference>
<feature type="compositionally biased region" description="Low complexity" evidence="16">
    <location>
        <begin position="149"/>
        <end position="162"/>
    </location>
</feature>
<dbReference type="GO" id="GO:0004149">
    <property type="term" value="F:dihydrolipoyllysine-residue succinyltransferase activity"/>
    <property type="evidence" value="ECO:0007669"/>
    <property type="project" value="UniProtKB-EC"/>
</dbReference>
<evidence type="ECO:0000313" key="18">
    <source>
        <dbReference type="EMBL" id="THD19187.1"/>
    </source>
</evidence>
<dbReference type="PROSITE" id="PS00189">
    <property type="entry name" value="LIPOYL"/>
    <property type="match status" value="1"/>
</dbReference>
<dbReference type="InterPro" id="IPR000089">
    <property type="entry name" value="Biotin_lipoyl"/>
</dbReference>
<proteinExistence type="inferred from homology"/>
<dbReference type="EC" id="2.3.1.61" evidence="5"/>
<evidence type="ECO:0000256" key="7">
    <source>
        <dbReference type="ARBA" id="ARBA00022532"/>
    </source>
</evidence>
<evidence type="ECO:0000256" key="14">
    <source>
        <dbReference type="ARBA" id="ARBA00032406"/>
    </source>
</evidence>
<evidence type="ECO:0000256" key="16">
    <source>
        <dbReference type="SAM" id="MobiDB-lite"/>
    </source>
</evidence>
<sequence length="433" mass="47299">MSRGLAPALRSCYLFSVRRHRAYPSPLVRCFATRSYELRLGVSKSATIRYFYTSSPLNAVRSVSVPPFAESVTEGDIIWKKAVGERVREDEVVAEIETDKTNVPVPAPCSGVVTELLVDDGGKVVPGQEIFRLDDAATGVATEKKSEAKAPAAPAAAAPSSKSSEKVPTEAPEPHKSAPKSPEAPKPASSLGQFATSVIGDRGEQRVKMSRMRLRIAQRLKDAQNTCAMLTTFNEIDMSNLLELRHAYKDTFQKKHGIKLGMMSTFAKASAVALQDQPAVNAVIDGGDIIYRDYIDISIAVATPKGLVVPVVRNVDKMNYFEIEREIFDLGQKARLGTLAVEDIDGGTFTISNGGVYGSLFGTPIINPPQSAILGLYGVFDRPIAVKGQVVVRPMMYVALTYDHRLVDGREAVTFLRKVKQFVEDPRTYFLQV</sequence>
<comment type="caution">
    <text evidence="18">The sequence shown here is derived from an EMBL/GenBank/DDBJ whole genome shotgun (WGS) entry which is preliminary data.</text>
</comment>
<evidence type="ECO:0000256" key="10">
    <source>
        <dbReference type="ARBA" id="ARBA00022946"/>
    </source>
</evidence>
<name>A0A4E0RCR2_FASHE</name>
<evidence type="ECO:0000256" key="8">
    <source>
        <dbReference type="ARBA" id="ARBA00022679"/>
    </source>
</evidence>
<evidence type="ECO:0000256" key="6">
    <source>
        <dbReference type="ARBA" id="ARBA00020294"/>
    </source>
</evidence>
<dbReference type="PANTHER" id="PTHR43416:SF5">
    <property type="entry name" value="DIHYDROLIPOYLLYSINE-RESIDUE SUCCINYLTRANSFERASE COMPONENT OF 2-OXOGLUTARATE DEHYDROGENASE COMPLEX, MITOCHONDRIAL"/>
    <property type="match status" value="1"/>
</dbReference>
<feature type="domain" description="Lipoyl-binding" evidence="17">
    <location>
        <begin position="60"/>
        <end position="134"/>
    </location>
</feature>
<dbReference type="AlphaFoldDB" id="A0A4E0RCR2"/>
<evidence type="ECO:0000256" key="3">
    <source>
        <dbReference type="ARBA" id="ARBA00005145"/>
    </source>
</evidence>
<dbReference type="UniPathway" id="UPA00868">
    <property type="reaction ID" value="UER00840"/>
</dbReference>
<protein>
    <recommendedName>
        <fullName evidence="6">Dihydrolipoyllysine-residue succinyltransferase component of 2-oxoglutarate dehydrogenase complex, mitochondrial</fullName>
        <ecNumber evidence="5">2.3.1.61</ecNumber>
    </recommendedName>
    <alternativeName>
        <fullName evidence="14">2-oxoglutarate dehydrogenase complex component E2</fullName>
    </alternativeName>
    <alternativeName>
        <fullName evidence="13">E2K</fullName>
    </alternativeName>
</protein>
<dbReference type="GO" id="GO:0006099">
    <property type="term" value="P:tricarboxylic acid cycle"/>
    <property type="evidence" value="ECO:0007669"/>
    <property type="project" value="UniProtKB-KW"/>
</dbReference>
<evidence type="ECO:0000313" key="19">
    <source>
        <dbReference type="Proteomes" id="UP000230066"/>
    </source>
</evidence>
<dbReference type="FunFam" id="3.30.559.10:FF:000006">
    <property type="entry name" value="Dihydrolipoyllysine-residue succinyltransferase component of 2-oxoglutarate dehydrogenase complex, mitochondrial"/>
    <property type="match status" value="1"/>
</dbReference>
<dbReference type="InterPro" id="IPR011053">
    <property type="entry name" value="Single_hybrid_motif"/>
</dbReference>
<reference evidence="18" key="1">
    <citation type="submission" date="2019-03" db="EMBL/GenBank/DDBJ databases">
        <title>Improved annotation for the trematode Fasciola hepatica.</title>
        <authorList>
            <person name="Choi Y.-J."/>
            <person name="Martin J."/>
            <person name="Mitreva M."/>
        </authorList>
    </citation>
    <scope>NUCLEOTIDE SEQUENCE [LARGE SCALE GENOMIC DNA]</scope>
</reference>
<keyword evidence="11" id="KW-0496">Mitochondrion</keyword>
<feature type="compositionally biased region" description="Basic and acidic residues" evidence="16">
    <location>
        <begin position="163"/>
        <end position="176"/>
    </location>
</feature>
<keyword evidence="7" id="KW-0816">Tricarboxylic acid cycle</keyword>
<keyword evidence="8" id="KW-0808">Transferase</keyword>
<dbReference type="Pfam" id="PF00364">
    <property type="entry name" value="Biotin_lipoyl"/>
    <property type="match status" value="1"/>
</dbReference>
<evidence type="ECO:0000256" key="2">
    <source>
        <dbReference type="ARBA" id="ARBA00004173"/>
    </source>
</evidence>
<feature type="region of interest" description="Disordered" evidence="16">
    <location>
        <begin position="142"/>
        <end position="197"/>
    </location>
</feature>
<dbReference type="InterPro" id="IPR003016">
    <property type="entry name" value="2-oxoA_DH_lipoyl-BS"/>
</dbReference>
<keyword evidence="10" id="KW-0809">Transit peptide</keyword>
<comment type="function">
    <text evidence="15">Dihydrolipoamide succinyltransferase (E2) component of the 2-oxoglutarate dehydrogenase complex. The 2-oxoglutarate dehydrogenase complex catalyzes the overall conversion of 2-oxoglutarate to succinyl-CoA and CO(2). The 2-oxoglutarate dehydrogenase complex is mainly active in the mitochondrion. A fraction of the 2-oxoglutarate dehydrogenase complex also localizes in the nucleus and is required for lysine succinylation of histones: associates with KAT2A on chromatin and provides succinyl-CoA to histone succinyltransferase KAT2A.</text>
</comment>
<dbReference type="GO" id="GO:0005739">
    <property type="term" value="C:mitochondrion"/>
    <property type="evidence" value="ECO:0007669"/>
    <property type="project" value="UniProtKB-SubCell"/>
</dbReference>
<comment type="pathway">
    <text evidence="3">Amino-acid degradation; L-lysine degradation via saccharopine pathway; glutaryl-CoA from L-lysine: step 6/6.</text>
</comment>
<evidence type="ECO:0000256" key="1">
    <source>
        <dbReference type="ARBA" id="ARBA00001938"/>
    </source>
</evidence>
<dbReference type="NCBIfam" id="TIGR01347">
    <property type="entry name" value="sucB"/>
    <property type="match status" value="1"/>
</dbReference>
<gene>
    <name evidence="18" type="ORF">D915_010165</name>
</gene>
<dbReference type="InterPro" id="IPR006255">
    <property type="entry name" value="SucB"/>
</dbReference>
<comment type="subcellular location">
    <subcellularLocation>
        <location evidence="2">Mitochondrion</location>
    </subcellularLocation>
</comment>
<dbReference type="PROSITE" id="PS50968">
    <property type="entry name" value="BIOTINYL_LIPOYL"/>
    <property type="match status" value="1"/>
</dbReference>